<dbReference type="Proteomes" id="UP000054776">
    <property type="component" value="Unassembled WGS sequence"/>
</dbReference>
<organism evidence="2 3">
    <name type="scientific">Trichinella spiralis</name>
    <name type="common">Trichina worm</name>
    <dbReference type="NCBI Taxonomy" id="6334"/>
    <lineage>
        <taxon>Eukaryota</taxon>
        <taxon>Metazoa</taxon>
        <taxon>Ecdysozoa</taxon>
        <taxon>Nematoda</taxon>
        <taxon>Enoplea</taxon>
        <taxon>Dorylaimia</taxon>
        <taxon>Trichinellida</taxon>
        <taxon>Trichinellidae</taxon>
        <taxon>Trichinella</taxon>
    </lineage>
</organism>
<keyword evidence="3" id="KW-1185">Reference proteome</keyword>
<dbReference type="Pfam" id="PF02886">
    <property type="entry name" value="LBP_BPI_CETP_C"/>
    <property type="match status" value="1"/>
</dbReference>
<dbReference type="SUPFAM" id="SSF55394">
    <property type="entry name" value="Bactericidal permeability-increasing protein, BPI"/>
    <property type="match status" value="2"/>
</dbReference>
<proteinExistence type="predicted"/>
<dbReference type="Gene3D" id="3.15.10.10">
    <property type="entry name" value="Bactericidal permeability-increasing protein, domain 1"/>
    <property type="match status" value="1"/>
</dbReference>
<dbReference type="PANTHER" id="PTHR10504">
    <property type="entry name" value="BACTERICIDAL PERMEABILITY-INCREASING BPI PROTEIN-RELATED"/>
    <property type="match status" value="1"/>
</dbReference>
<dbReference type="STRING" id="6334.A0A0V1B2W4"/>
<protein>
    <submittedName>
        <fullName evidence="2">Bactericidal permeability-increasing protein</fullName>
    </submittedName>
</protein>
<evidence type="ECO:0000259" key="1">
    <source>
        <dbReference type="SMART" id="SM00329"/>
    </source>
</evidence>
<dbReference type="AlphaFoldDB" id="A0A0V1B2W4"/>
<evidence type="ECO:0000313" key="3">
    <source>
        <dbReference type="Proteomes" id="UP000054776"/>
    </source>
</evidence>
<gene>
    <name evidence="2" type="primary">BPI</name>
    <name evidence="2" type="ORF">T01_9058</name>
</gene>
<accession>A0A0V1B2W4</accession>
<dbReference type="PANTHER" id="PTHR10504:SF133">
    <property type="entry name" value="LIPID-BINDING SERUM GLYCOPROTEIN C-TERMINAL DOMAIN-CONTAINING PROTEIN"/>
    <property type="match status" value="1"/>
</dbReference>
<dbReference type="InterPro" id="IPR032942">
    <property type="entry name" value="BPI/LBP/Plunc"/>
</dbReference>
<dbReference type="InterPro" id="IPR001124">
    <property type="entry name" value="Lipid-bd_serum_glycop_C"/>
</dbReference>
<dbReference type="Gene3D" id="3.15.20.10">
    <property type="entry name" value="Bactericidal permeability-increasing protein, domain 2"/>
    <property type="match status" value="1"/>
</dbReference>
<dbReference type="GO" id="GO:0005615">
    <property type="term" value="C:extracellular space"/>
    <property type="evidence" value="ECO:0007669"/>
    <property type="project" value="TreeGrafter"/>
</dbReference>
<name>A0A0V1B2W4_TRISP</name>
<dbReference type="SMART" id="SM00329">
    <property type="entry name" value="BPI2"/>
    <property type="match status" value="1"/>
</dbReference>
<dbReference type="InParanoid" id="A0A0V1B2W4"/>
<dbReference type="EMBL" id="JYDH01000120">
    <property type="protein sequence ID" value="KRY31342.1"/>
    <property type="molecule type" value="Genomic_DNA"/>
</dbReference>
<feature type="domain" description="Lipid-binding serum glycoprotein C-terminal" evidence="1">
    <location>
        <begin position="401"/>
        <end position="611"/>
    </location>
</feature>
<dbReference type="InterPro" id="IPR017943">
    <property type="entry name" value="Bactericidal_perm-incr_a/b_dom"/>
</dbReference>
<comment type="caution">
    <text evidence="2">The sequence shown here is derived from an EMBL/GenBank/DDBJ whole genome shotgun (WGS) entry which is preliminary data.</text>
</comment>
<sequence>MEILKVKLFTPKSNCNFWKRSFKIDNFLLHNNKECDASVFVKCRKVAAICRRLMRSRELCFAHYANFYHVEENFISRIKTVLVRQISISLIKSKPSCRTGSNMTNQAIMAKVEVLSFLKRLSFIVNDMIVINCWVILILACTLIGTIENSSQPINEPGIRVFLTKKGLERVLDEWKKLFWKQLALREPVKLRIYGLRDYIVINNLRVGRIAKAAASAFIEPGIGFKVMVQNLNIDYVGTLTARYHSEQQTVNMVANIPDLSFNVVVRVENKNGFLQPKMHSCEAFASESVTLQFNGPIPRALSAMRLLHTSVLQNFVEKSLCKHVPTLLFPPFRTLFNPPTRKLKLFENYFLDYSMVGNVTIGSDYMETEYSGEIYMDRGFKHSTSTAVKAPPMKIDHKRKTDSSMAYIYLSDYSINTLLYSLYRAGKFDMAVNHKTTPESFVNYLKTGCQESQICAGTIFPSLGDKYPNSTLDIQIKLLKLPKATIKNDAIEIASVSTMKGSVRSQRNRQYLFFSCQMDLVTVVKRFRLRRYYAHVDVSFDHMELRDVQSDIPGIDKMTMSFVVSYALDLLVKPDVQAKLKHGFKLPRVTDFEMTNGIVELVNDLIIVGFDFCQSDCIQSQIGNADNLDKVKISNTYDDY</sequence>
<dbReference type="GO" id="GO:0008289">
    <property type="term" value="F:lipid binding"/>
    <property type="evidence" value="ECO:0007669"/>
    <property type="project" value="InterPro"/>
</dbReference>
<dbReference type="OrthoDB" id="10255543at2759"/>
<dbReference type="FunCoup" id="A0A0V1B2W4">
    <property type="interactions" value="5"/>
</dbReference>
<evidence type="ECO:0000313" key="2">
    <source>
        <dbReference type="EMBL" id="KRY31342.1"/>
    </source>
</evidence>
<reference evidence="2 3" key="1">
    <citation type="submission" date="2015-01" db="EMBL/GenBank/DDBJ databases">
        <title>Evolution of Trichinella species and genotypes.</title>
        <authorList>
            <person name="Korhonen P.K."/>
            <person name="Edoardo P."/>
            <person name="Giuseppe L.R."/>
            <person name="Gasser R.B."/>
        </authorList>
    </citation>
    <scope>NUCLEOTIDE SEQUENCE [LARGE SCALE GENOMIC DNA]</scope>
    <source>
        <strain evidence="2">ISS3</strain>
    </source>
</reference>